<gene>
    <name evidence="1" type="ORF">E4680_03290</name>
</gene>
<dbReference type="PANTHER" id="PTHR35175:SF2">
    <property type="entry name" value="DUF1289 DOMAIN-CONTAINING PROTEIN"/>
    <property type="match status" value="1"/>
</dbReference>
<sequence>MSEVPEPCSPCCQVCQLDGQGICIGCGRSAEEIRCWLSLDREGRWAILRTAAERRRKLNNRGPDE</sequence>
<name>A0A4Z0FCR3_9GAMM</name>
<dbReference type="Proteomes" id="UP000297890">
    <property type="component" value="Unassembled WGS sequence"/>
</dbReference>
<keyword evidence="2" id="KW-1185">Reference proteome</keyword>
<organism evidence="1 2">
    <name type="scientific">Candidatus Macondimonas diazotrophica</name>
    <dbReference type="NCBI Taxonomy" id="2305248"/>
    <lineage>
        <taxon>Bacteria</taxon>
        <taxon>Pseudomonadati</taxon>
        <taxon>Pseudomonadota</taxon>
        <taxon>Gammaproteobacteria</taxon>
        <taxon>Chromatiales</taxon>
        <taxon>Ectothiorhodospiraceae</taxon>
        <taxon>Candidatus Macondimonas</taxon>
    </lineage>
</organism>
<dbReference type="EMBL" id="SRIO01000003">
    <property type="protein sequence ID" value="TFZ83536.1"/>
    <property type="molecule type" value="Genomic_DNA"/>
</dbReference>
<evidence type="ECO:0000313" key="2">
    <source>
        <dbReference type="Proteomes" id="UP000297890"/>
    </source>
</evidence>
<dbReference type="PANTHER" id="PTHR35175">
    <property type="entry name" value="DUF1289 DOMAIN-CONTAINING PROTEIN"/>
    <property type="match status" value="1"/>
</dbReference>
<dbReference type="InterPro" id="IPR010710">
    <property type="entry name" value="DUF1289"/>
</dbReference>
<accession>A0A4Z0FCR3</accession>
<comment type="caution">
    <text evidence="1">The sequence shown here is derived from an EMBL/GenBank/DDBJ whole genome shotgun (WGS) entry which is preliminary data.</text>
</comment>
<reference evidence="1 2" key="1">
    <citation type="journal article" date="2019" name="ISME J.">
        <title>Candidatus Macondimonas diazotrophica, a novel gammaproteobacterial genus dominating crude-oil-contaminated coastal sediments.</title>
        <authorList>
            <person name="Karthikeyan S."/>
            <person name="Konstantinidis K."/>
        </authorList>
    </citation>
    <scope>NUCLEOTIDE SEQUENCE [LARGE SCALE GENOMIC DNA]</scope>
    <source>
        <strain evidence="1 2">KTK01</strain>
    </source>
</reference>
<dbReference type="Pfam" id="PF06945">
    <property type="entry name" value="DUF1289"/>
    <property type="match status" value="1"/>
</dbReference>
<evidence type="ECO:0000313" key="1">
    <source>
        <dbReference type="EMBL" id="TFZ83536.1"/>
    </source>
</evidence>
<proteinExistence type="predicted"/>
<dbReference type="RefSeq" id="WP_135280953.1">
    <property type="nucleotide sequence ID" value="NZ_SRIO01000003.1"/>
</dbReference>
<protein>
    <submittedName>
        <fullName evidence="1">DUF1289 domain-containing protein</fullName>
    </submittedName>
</protein>
<dbReference type="OrthoDB" id="8911262at2"/>
<dbReference type="AlphaFoldDB" id="A0A4Z0FCR3"/>